<accession>A0A3N4HM81</accession>
<dbReference type="OrthoDB" id="3868412at2759"/>
<evidence type="ECO:0000313" key="2">
    <source>
        <dbReference type="Proteomes" id="UP000275078"/>
    </source>
</evidence>
<protein>
    <submittedName>
        <fullName evidence="1">Uncharacterized protein</fullName>
    </submittedName>
</protein>
<keyword evidence="2" id="KW-1185">Reference proteome</keyword>
<sequence length="120" mass="13825">MRVIYGHRLKNIPDPVRSPIVKLPITKLVLRWVTTREPLVLYVLPLHMGYTPVLLGGFPRCTKCEFLLILHATQHRCFFPSVPLDEFRMTPSKCPSIQGTFGELKIPQPERTCDVTRQDN</sequence>
<dbReference type="AlphaFoldDB" id="A0A3N4HM81"/>
<organism evidence="1 2">
    <name type="scientific">Ascobolus immersus RN42</name>
    <dbReference type="NCBI Taxonomy" id="1160509"/>
    <lineage>
        <taxon>Eukaryota</taxon>
        <taxon>Fungi</taxon>
        <taxon>Dikarya</taxon>
        <taxon>Ascomycota</taxon>
        <taxon>Pezizomycotina</taxon>
        <taxon>Pezizomycetes</taxon>
        <taxon>Pezizales</taxon>
        <taxon>Ascobolaceae</taxon>
        <taxon>Ascobolus</taxon>
    </lineage>
</organism>
<evidence type="ECO:0000313" key="1">
    <source>
        <dbReference type="EMBL" id="RPA74935.1"/>
    </source>
</evidence>
<reference evidence="1 2" key="1">
    <citation type="journal article" date="2018" name="Nat. Ecol. Evol.">
        <title>Pezizomycetes genomes reveal the molecular basis of ectomycorrhizal truffle lifestyle.</title>
        <authorList>
            <person name="Murat C."/>
            <person name="Payen T."/>
            <person name="Noel B."/>
            <person name="Kuo A."/>
            <person name="Morin E."/>
            <person name="Chen J."/>
            <person name="Kohler A."/>
            <person name="Krizsan K."/>
            <person name="Balestrini R."/>
            <person name="Da Silva C."/>
            <person name="Montanini B."/>
            <person name="Hainaut M."/>
            <person name="Levati E."/>
            <person name="Barry K.W."/>
            <person name="Belfiori B."/>
            <person name="Cichocki N."/>
            <person name="Clum A."/>
            <person name="Dockter R.B."/>
            <person name="Fauchery L."/>
            <person name="Guy J."/>
            <person name="Iotti M."/>
            <person name="Le Tacon F."/>
            <person name="Lindquist E.A."/>
            <person name="Lipzen A."/>
            <person name="Malagnac F."/>
            <person name="Mello A."/>
            <person name="Molinier V."/>
            <person name="Miyauchi S."/>
            <person name="Poulain J."/>
            <person name="Riccioni C."/>
            <person name="Rubini A."/>
            <person name="Sitrit Y."/>
            <person name="Splivallo R."/>
            <person name="Traeger S."/>
            <person name="Wang M."/>
            <person name="Zifcakova L."/>
            <person name="Wipf D."/>
            <person name="Zambonelli A."/>
            <person name="Paolocci F."/>
            <person name="Nowrousian M."/>
            <person name="Ottonello S."/>
            <person name="Baldrian P."/>
            <person name="Spatafora J.W."/>
            <person name="Henrissat B."/>
            <person name="Nagy L.G."/>
            <person name="Aury J.M."/>
            <person name="Wincker P."/>
            <person name="Grigoriev I.V."/>
            <person name="Bonfante P."/>
            <person name="Martin F.M."/>
        </authorList>
    </citation>
    <scope>NUCLEOTIDE SEQUENCE [LARGE SCALE GENOMIC DNA]</scope>
    <source>
        <strain evidence="1 2">RN42</strain>
    </source>
</reference>
<name>A0A3N4HM81_ASCIM</name>
<proteinExistence type="predicted"/>
<dbReference type="EMBL" id="ML119776">
    <property type="protein sequence ID" value="RPA74935.1"/>
    <property type="molecule type" value="Genomic_DNA"/>
</dbReference>
<dbReference type="Proteomes" id="UP000275078">
    <property type="component" value="Unassembled WGS sequence"/>
</dbReference>
<gene>
    <name evidence="1" type="ORF">BJ508DRAFT_28418</name>
</gene>